<dbReference type="AlphaFoldDB" id="A0A4Q8AKD9"/>
<dbReference type="SMART" id="SM00332">
    <property type="entry name" value="PP2Cc"/>
    <property type="match status" value="1"/>
</dbReference>
<dbReference type="PANTHER" id="PTHR47992">
    <property type="entry name" value="PROTEIN PHOSPHATASE"/>
    <property type="match status" value="1"/>
</dbReference>
<feature type="domain" description="PPM-type phosphatase" evidence="1">
    <location>
        <begin position="26"/>
        <end position="257"/>
    </location>
</feature>
<dbReference type="InterPro" id="IPR015655">
    <property type="entry name" value="PP2C"/>
</dbReference>
<dbReference type="Gene3D" id="3.60.40.10">
    <property type="entry name" value="PPM-type phosphatase domain"/>
    <property type="match status" value="1"/>
</dbReference>
<organism evidence="2 3">
    <name type="scientific">Microterricola gilva</name>
    <dbReference type="NCBI Taxonomy" id="393267"/>
    <lineage>
        <taxon>Bacteria</taxon>
        <taxon>Bacillati</taxon>
        <taxon>Actinomycetota</taxon>
        <taxon>Actinomycetes</taxon>
        <taxon>Micrococcales</taxon>
        <taxon>Microbacteriaceae</taxon>
        <taxon>Microterricola</taxon>
    </lineage>
</organism>
<dbReference type="RefSeq" id="WP_423203234.1">
    <property type="nucleotide sequence ID" value="NZ_SHLC01000001.1"/>
</dbReference>
<dbReference type="EMBL" id="SHLC01000001">
    <property type="protein sequence ID" value="RZU64501.1"/>
    <property type="molecule type" value="Genomic_DNA"/>
</dbReference>
<gene>
    <name evidence="2" type="ORF">EV379_0798</name>
</gene>
<dbReference type="SMART" id="SM00331">
    <property type="entry name" value="PP2C_SIG"/>
    <property type="match status" value="1"/>
</dbReference>
<comment type="caution">
    <text evidence="2">The sequence shown here is derived from an EMBL/GenBank/DDBJ whole genome shotgun (WGS) entry which is preliminary data.</text>
</comment>
<dbReference type="InterPro" id="IPR001932">
    <property type="entry name" value="PPM-type_phosphatase-like_dom"/>
</dbReference>
<dbReference type="Pfam" id="PF13672">
    <property type="entry name" value="PP2C_2"/>
    <property type="match status" value="1"/>
</dbReference>
<dbReference type="Proteomes" id="UP000291483">
    <property type="component" value="Unassembled WGS sequence"/>
</dbReference>
<dbReference type="PROSITE" id="PS51746">
    <property type="entry name" value="PPM_2"/>
    <property type="match status" value="1"/>
</dbReference>
<dbReference type="InterPro" id="IPR036457">
    <property type="entry name" value="PPM-type-like_dom_sf"/>
</dbReference>
<reference evidence="2 3" key="1">
    <citation type="submission" date="2019-02" db="EMBL/GenBank/DDBJ databases">
        <title>Sequencing the genomes of 1000 actinobacteria strains.</title>
        <authorList>
            <person name="Klenk H.-P."/>
        </authorList>
    </citation>
    <scope>NUCLEOTIDE SEQUENCE [LARGE SCALE GENOMIC DNA]</scope>
    <source>
        <strain evidence="2 3">DSM 18319</strain>
    </source>
</reference>
<proteinExistence type="predicted"/>
<evidence type="ECO:0000313" key="2">
    <source>
        <dbReference type="EMBL" id="RZU64501.1"/>
    </source>
</evidence>
<keyword evidence="3" id="KW-1185">Reference proteome</keyword>
<protein>
    <submittedName>
        <fullName evidence="2">Protein phosphatase</fullName>
    </submittedName>
</protein>
<name>A0A4Q8AKD9_9MICO</name>
<accession>A0A4Q8AKD9</accession>
<dbReference type="SUPFAM" id="SSF81606">
    <property type="entry name" value="PP2C-like"/>
    <property type="match status" value="1"/>
</dbReference>
<evidence type="ECO:0000259" key="1">
    <source>
        <dbReference type="PROSITE" id="PS51746"/>
    </source>
</evidence>
<dbReference type="GO" id="GO:0004722">
    <property type="term" value="F:protein serine/threonine phosphatase activity"/>
    <property type="evidence" value="ECO:0007669"/>
    <property type="project" value="InterPro"/>
</dbReference>
<evidence type="ECO:0000313" key="3">
    <source>
        <dbReference type="Proteomes" id="UP000291483"/>
    </source>
</evidence>
<sequence>MIQIGQQRTGHTVTMASGTTKHVTLSWAALTDTGLRRDGNEDSYLAQTPIFAVADGMGGHSAGEIASAAVVGRLAEHASADSVEPSAIENSLRLAVDDMRTSAGDIETGTGTTVTGIAITVANGAPAWLVFNIGDSRVYLLRHGGLEQVTRDHSVVQELIDAGHITPEEADVHPHGNVITRAVGFHEDPVPDFALLPIEEGMRLLICSDGLTKELTNYGIRHFLLANPQPQAAVNQLVEAALGNGGRDNVTVVVVDVLAVSDAEAGR</sequence>
<dbReference type="CDD" id="cd00143">
    <property type="entry name" value="PP2Cc"/>
    <property type="match status" value="1"/>
</dbReference>